<dbReference type="EMBL" id="CP003740">
    <property type="protein sequence ID" value="AGI66453.1"/>
    <property type="molecule type" value="Genomic_DNA"/>
</dbReference>
<dbReference type="HOGENOM" id="CLU_012431_3_1_5"/>
<dbReference type="STRING" id="391626.OAN307_c07260"/>
<dbReference type="GO" id="GO:0120147">
    <property type="term" value="F:formylglycine-generating oxidase activity"/>
    <property type="evidence" value="ECO:0007669"/>
    <property type="project" value="TreeGrafter"/>
</dbReference>
<dbReference type="InterPro" id="IPR042095">
    <property type="entry name" value="SUMF_sf"/>
</dbReference>
<dbReference type="SUPFAM" id="SSF56436">
    <property type="entry name" value="C-type lectin-like"/>
    <property type="match status" value="1"/>
</dbReference>
<dbReference type="RefSeq" id="WP_015498501.1">
    <property type="nucleotide sequence ID" value="NC_020911.1"/>
</dbReference>
<dbReference type="InterPro" id="IPR051043">
    <property type="entry name" value="Sulfatase_Mod_Factor_Kinase"/>
</dbReference>
<keyword evidence="3" id="KW-1185">Reference proteome</keyword>
<dbReference type="AlphaFoldDB" id="M9R3Z1"/>
<gene>
    <name evidence="2" type="ORF">OAN307_c07260</name>
</gene>
<dbReference type="PANTHER" id="PTHR23150:SF19">
    <property type="entry name" value="FORMYLGLYCINE-GENERATING ENZYME"/>
    <property type="match status" value="1"/>
</dbReference>
<dbReference type="KEGG" id="oat:OAN307_c07260"/>
<evidence type="ECO:0000259" key="1">
    <source>
        <dbReference type="Pfam" id="PF03781"/>
    </source>
</evidence>
<evidence type="ECO:0000313" key="3">
    <source>
        <dbReference type="Proteomes" id="UP000005307"/>
    </source>
</evidence>
<reference evidence="2 3" key="1">
    <citation type="journal article" date="2013" name="PLoS ONE">
        <title>Poles Apart: Arctic and Antarctic Octadecabacter strains Share High Genome Plasticity and a New Type of Xanthorhodopsin.</title>
        <authorList>
            <person name="Vollmers J."/>
            <person name="Voget S."/>
            <person name="Dietrich S."/>
            <person name="Gollnow K."/>
            <person name="Smits M."/>
            <person name="Meyer K."/>
            <person name="Brinkhoff T."/>
            <person name="Simon M."/>
            <person name="Daniel R."/>
        </authorList>
    </citation>
    <scope>NUCLEOTIDE SEQUENCE [LARGE SCALE GENOMIC DNA]</scope>
    <source>
        <strain evidence="2 3">307</strain>
    </source>
</reference>
<dbReference type="OrthoDB" id="9768004at2"/>
<evidence type="ECO:0000313" key="2">
    <source>
        <dbReference type="EMBL" id="AGI66453.1"/>
    </source>
</evidence>
<dbReference type="Proteomes" id="UP000005307">
    <property type="component" value="Chromosome"/>
</dbReference>
<sequence length="250" mass="27009">MTFAIADKASRDHVFPSWLAVLLAVAVLIGVALHAHGPDFVVQHVMAQSPVVLPDGTSLYVQKYEVTVAEWNVCHVAGICTLALRAAGNRSEATTPATGLSFDDVAQYVRWINTATGRNYRLPTLLEWEFMAAEVLPPTPDPVFTDPDLTWASSYLLEPQTNRALRTQGTFDTTSQGIVDLNGSVWEWTMECYAGAAGGQSSPDRCPAFYVGGEHIAVMSFLIRDPARGGCAVGTPPAHLGMQLVSDRAF</sequence>
<accession>M9R3Z1</accession>
<dbReference type="InterPro" id="IPR016187">
    <property type="entry name" value="CTDL_fold"/>
</dbReference>
<dbReference type="Gene3D" id="3.90.1580.10">
    <property type="entry name" value="paralog of FGE (formylglycine-generating enzyme)"/>
    <property type="match status" value="1"/>
</dbReference>
<dbReference type="PANTHER" id="PTHR23150">
    <property type="entry name" value="SULFATASE MODIFYING FACTOR 1, 2"/>
    <property type="match status" value="1"/>
</dbReference>
<feature type="domain" description="Sulfatase-modifying factor enzyme-like" evidence="1">
    <location>
        <begin position="59"/>
        <end position="245"/>
    </location>
</feature>
<organism evidence="2 3">
    <name type="scientific">Octadecabacter antarcticus 307</name>
    <dbReference type="NCBI Taxonomy" id="391626"/>
    <lineage>
        <taxon>Bacteria</taxon>
        <taxon>Pseudomonadati</taxon>
        <taxon>Pseudomonadota</taxon>
        <taxon>Alphaproteobacteria</taxon>
        <taxon>Rhodobacterales</taxon>
        <taxon>Roseobacteraceae</taxon>
        <taxon>Octadecabacter</taxon>
    </lineage>
</organism>
<name>M9R3Z1_9RHOB</name>
<dbReference type="Pfam" id="PF03781">
    <property type="entry name" value="FGE-sulfatase"/>
    <property type="match status" value="1"/>
</dbReference>
<dbReference type="InterPro" id="IPR005532">
    <property type="entry name" value="SUMF_dom"/>
</dbReference>
<dbReference type="eggNOG" id="COG1262">
    <property type="taxonomic scope" value="Bacteria"/>
</dbReference>
<protein>
    <recommendedName>
        <fullName evidence="1">Sulfatase-modifying factor enzyme-like domain-containing protein</fullName>
    </recommendedName>
</protein>
<proteinExistence type="predicted"/>